<dbReference type="AlphaFoldDB" id="A0A0C3AQ08"/>
<evidence type="ECO:0000313" key="2">
    <source>
        <dbReference type="Proteomes" id="UP000053989"/>
    </source>
</evidence>
<protein>
    <submittedName>
        <fullName evidence="1">Uncharacterized protein</fullName>
    </submittedName>
</protein>
<evidence type="ECO:0000313" key="1">
    <source>
        <dbReference type="EMBL" id="KIM67047.1"/>
    </source>
</evidence>
<proteinExistence type="predicted"/>
<sequence>MVYRILGVRRAWLCCVDVRPDHLVLHQKKHHPLGTHTYLWIDPIAEFKECTIYVKPQSTTDRRNTTTNWSSGKIE</sequence>
<dbReference type="Proteomes" id="UP000053989">
    <property type="component" value="Unassembled WGS sequence"/>
</dbReference>
<dbReference type="InParanoid" id="A0A0C3AQ08"/>
<dbReference type="EMBL" id="KN822014">
    <property type="protein sequence ID" value="KIM67047.1"/>
    <property type="molecule type" value="Genomic_DNA"/>
</dbReference>
<reference evidence="2" key="2">
    <citation type="submission" date="2015-01" db="EMBL/GenBank/DDBJ databases">
        <title>Evolutionary Origins and Diversification of the Mycorrhizal Mutualists.</title>
        <authorList>
            <consortium name="DOE Joint Genome Institute"/>
            <consortium name="Mycorrhizal Genomics Consortium"/>
            <person name="Kohler A."/>
            <person name="Kuo A."/>
            <person name="Nagy L.G."/>
            <person name="Floudas D."/>
            <person name="Copeland A."/>
            <person name="Barry K.W."/>
            <person name="Cichocki N."/>
            <person name="Veneault-Fourrey C."/>
            <person name="LaButti K."/>
            <person name="Lindquist E.A."/>
            <person name="Lipzen A."/>
            <person name="Lundell T."/>
            <person name="Morin E."/>
            <person name="Murat C."/>
            <person name="Riley R."/>
            <person name="Ohm R."/>
            <person name="Sun H."/>
            <person name="Tunlid A."/>
            <person name="Henrissat B."/>
            <person name="Grigoriev I.V."/>
            <person name="Hibbett D.S."/>
            <person name="Martin F."/>
        </authorList>
    </citation>
    <scope>NUCLEOTIDE SEQUENCE [LARGE SCALE GENOMIC DNA]</scope>
    <source>
        <strain evidence="2">Foug A</strain>
    </source>
</reference>
<dbReference type="HOGENOM" id="CLU_2672532_0_0_1"/>
<gene>
    <name evidence="1" type="ORF">SCLCIDRAFT_1210519</name>
</gene>
<accession>A0A0C3AQ08</accession>
<keyword evidence="2" id="KW-1185">Reference proteome</keyword>
<organism evidence="1 2">
    <name type="scientific">Scleroderma citrinum Foug A</name>
    <dbReference type="NCBI Taxonomy" id="1036808"/>
    <lineage>
        <taxon>Eukaryota</taxon>
        <taxon>Fungi</taxon>
        <taxon>Dikarya</taxon>
        <taxon>Basidiomycota</taxon>
        <taxon>Agaricomycotina</taxon>
        <taxon>Agaricomycetes</taxon>
        <taxon>Agaricomycetidae</taxon>
        <taxon>Boletales</taxon>
        <taxon>Sclerodermatineae</taxon>
        <taxon>Sclerodermataceae</taxon>
        <taxon>Scleroderma</taxon>
    </lineage>
</organism>
<name>A0A0C3AQ08_9AGAM</name>
<reference evidence="1 2" key="1">
    <citation type="submission" date="2014-04" db="EMBL/GenBank/DDBJ databases">
        <authorList>
            <consortium name="DOE Joint Genome Institute"/>
            <person name="Kuo A."/>
            <person name="Kohler A."/>
            <person name="Nagy L.G."/>
            <person name="Floudas D."/>
            <person name="Copeland A."/>
            <person name="Barry K.W."/>
            <person name="Cichocki N."/>
            <person name="Veneault-Fourrey C."/>
            <person name="LaButti K."/>
            <person name="Lindquist E.A."/>
            <person name="Lipzen A."/>
            <person name="Lundell T."/>
            <person name="Morin E."/>
            <person name="Murat C."/>
            <person name="Sun H."/>
            <person name="Tunlid A."/>
            <person name="Henrissat B."/>
            <person name="Grigoriev I.V."/>
            <person name="Hibbett D.S."/>
            <person name="Martin F."/>
            <person name="Nordberg H.P."/>
            <person name="Cantor M.N."/>
            <person name="Hua S.X."/>
        </authorList>
    </citation>
    <scope>NUCLEOTIDE SEQUENCE [LARGE SCALE GENOMIC DNA]</scope>
    <source>
        <strain evidence="1 2">Foug A</strain>
    </source>
</reference>